<comment type="caution">
    <text evidence="2">The sequence shown here is derived from an EMBL/GenBank/DDBJ whole genome shotgun (WGS) entry which is preliminary data.</text>
</comment>
<name>A0A6L2MVA3_TANCI</name>
<dbReference type="EMBL" id="BKCJ010007227">
    <property type="protein sequence ID" value="GEU76174.1"/>
    <property type="molecule type" value="Genomic_DNA"/>
</dbReference>
<keyword evidence="2" id="KW-0548">Nucleotidyltransferase</keyword>
<dbReference type="GO" id="GO:0003964">
    <property type="term" value="F:RNA-directed DNA polymerase activity"/>
    <property type="evidence" value="ECO:0007669"/>
    <property type="project" value="UniProtKB-KW"/>
</dbReference>
<reference evidence="2" key="1">
    <citation type="journal article" date="2019" name="Sci. Rep.">
        <title>Draft genome of Tanacetum cinerariifolium, the natural source of mosquito coil.</title>
        <authorList>
            <person name="Yamashiro T."/>
            <person name="Shiraishi A."/>
            <person name="Satake H."/>
            <person name="Nakayama K."/>
        </authorList>
    </citation>
    <scope>NUCLEOTIDE SEQUENCE</scope>
</reference>
<feature type="domain" description="Reverse transcriptase Ty1/copia-type" evidence="1">
    <location>
        <begin position="62"/>
        <end position="99"/>
    </location>
</feature>
<proteinExistence type="predicted"/>
<dbReference type="Pfam" id="PF07727">
    <property type="entry name" value="RVT_2"/>
    <property type="match status" value="1"/>
</dbReference>
<evidence type="ECO:0000259" key="1">
    <source>
        <dbReference type="Pfam" id="PF07727"/>
    </source>
</evidence>
<protein>
    <submittedName>
        <fullName evidence="2">Putative RNA-directed DNA polymerase</fullName>
    </submittedName>
</protein>
<evidence type="ECO:0000313" key="2">
    <source>
        <dbReference type="EMBL" id="GEU76174.1"/>
    </source>
</evidence>
<gene>
    <name evidence="2" type="ORF">Tci_048152</name>
</gene>
<dbReference type="InterPro" id="IPR013103">
    <property type="entry name" value="RVT_2"/>
</dbReference>
<sequence>MFDEYLNPPPCFDPQVPAVIALEPVVSISTPSSMNIDQDSPSTRDGTSSESCYDYYLKVDVQAFAAHMNMIIYQMDVKTVFLNGILREEVYVSQPDGFVDP</sequence>
<keyword evidence="2" id="KW-0695">RNA-directed DNA polymerase</keyword>
<dbReference type="AlphaFoldDB" id="A0A6L2MVA3"/>
<accession>A0A6L2MVA3</accession>
<organism evidence="2">
    <name type="scientific">Tanacetum cinerariifolium</name>
    <name type="common">Dalmatian daisy</name>
    <name type="synonym">Chrysanthemum cinerariifolium</name>
    <dbReference type="NCBI Taxonomy" id="118510"/>
    <lineage>
        <taxon>Eukaryota</taxon>
        <taxon>Viridiplantae</taxon>
        <taxon>Streptophyta</taxon>
        <taxon>Embryophyta</taxon>
        <taxon>Tracheophyta</taxon>
        <taxon>Spermatophyta</taxon>
        <taxon>Magnoliopsida</taxon>
        <taxon>eudicotyledons</taxon>
        <taxon>Gunneridae</taxon>
        <taxon>Pentapetalae</taxon>
        <taxon>asterids</taxon>
        <taxon>campanulids</taxon>
        <taxon>Asterales</taxon>
        <taxon>Asteraceae</taxon>
        <taxon>Asteroideae</taxon>
        <taxon>Anthemideae</taxon>
        <taxon>Anthemidinae</taxon>
        <taxon>Tanacetum</taxon>
    </lineage>
</organism>
<keyword evidence="2" id="KW-0808">Transferase</keyword>